<proteinExistence type="predicted"/>
<name>A0A914W1G5_9BILA</name>
<feature type="transmembrane region" description="Helical" evidence="1">
    <location>
        <begin position="12"/>
        <end position="33"/>
    </location>
</feature>
<keyword evidence="1" id="KW-0472">Membrane</keyword>
<sequence length="397" mass="44388">MIEAMNVVGRRWWPTLRVLLLVLAVFSLLSLFLTKVVRPVLPTIAGDAHFFTPNTDVEVENSRRIQEAEKLLADLQLRDAVSASDKATLLPDADVLVVVIATSRQGQYLTQVTAQLLDQARRLRGDLSIQPVICSVDRRDTLFDEAAQLSPLLPVVRLHNETVPPPPDRQVRLQWEAQDYFGCLNASRTLPTRARYVLLLEDDAMIVPSFFPLLSTIIKQIERPRSGEPAAYVKLYHPAYLRGLPFYVQCVCCSIILSLLVLYALRRWLTSRGFMFVLFLLQLVLYFFLFKLLSHQFFADARYLVTGSVYLTMPESCCTPAVLYTASALPSLVSYLSANPTGNGRAKDHILDEAPSKLGVTGLMTDTNLVVHIGRFSTLRAGPVNLDSISVVNRKVG</sequence>
<dbReference type="GO" id="GO:0016757">
    <property type="term" value="F:glycosyltransferase activity"/>
    <property type="evidence" value="ECO:0007669"/>
    <property type="project" value="InterPro"/>
</dbReference>
<evidence type="ECO:0000313" key="2">
    <source>
        <dbReference type="Proteomes" id="UP000887566"/>
    </source>
</evidence>
<dbReference type="GO" id="GO:0000139">
    <property type="term" value="C:Golgi membrane"/>
    <property type="evidence" value="ECO:0007669"/>
    <property type="project" value="InterPro"/>
</dbReference>
<dbReference type="Proteomes" id="UP000887566">
    <property type="component" value="Unplaced"/>
</dbReference>
<accession>A0A914W1G5</accession>
<dbReference type="InterPro" id="IPR029675">
    <property type="entry name" value="PGAP4"/>
</dbReference>
<dbReference type="GO" id="GO:0006506">
    <property type="term" value="P:GPI anchor biosynthetic process"/>
    <property type="evidence" value="ECO:0007669"/>
    <property type="project" value="InterPro"/>
</dbReference>
<dbReference type="AlphaFoldDB" id="A0A914W1G5"/>
<organism evidence="2 3">
    <name type="scientific">Plectus sambesii</name>
    <dbReference type="NCBI Taxonomy" id="2011161"/>
    <lineage>
        <taxon>Eukaryota</taxon>
        <taxon>Metazoa</taxon>
        <taxon>Ecdysozoa</taxon>
        <taxon>Nematoda</taxon>
        <taxon>Chromadorea</taxon>
        <taxon>Plectida</taxon>
        <taxon>Plectina</taxon>
        <taxon>Plectoidea</taxon>
        <taxon>Plectidae</taxon>
        <taxon>Plectus</taxon>
    </lineage>
</organism>
<feature type="transmembrane region" description="Helical" evidence="1">
    <location>
        <begin position="271"/>
        <end position="293"/>
    </location>
</feature>
<keyword evidence="1" id="KW-0812">Transmembrane</keyword>
<dbReference type="PANTHER" id="PTHR31410">
    <property type="entry name" value="TRANSMEMBRANE PROTEIN 246"/>
    <property type="match status" value="1"/>
</dbReference>
<reference evidence="3" key="1">
    <citation type="submission" date="2022-11" db="UniProtKB">
        <authorList>
            <consortium name="WormBaseParasite"/>
        </authorList>
    </citation>
    <scope>IDENTIFICATION</scope>
</reference>
<evidence type="ECO:0000256" key="1">
    <source>
        <dbReference type="SAM" id="Phobius"/>
    </source>
</evidence>
<keyword evidence="2" id="KW-1185">Reference proteome</keyword>
<dbReference type="WBParaSite" id="PSAMB.scaffold3011size20048.g19954.t1">
    <property type="protein sequence ID" value="PSAMB.scaffold3011size20048.g19954.t1"/>
    <property type="gene ID" value="PSAMB.scaffold3011size20048.g19954"/>
</dbReference>
<keyword evidence="1" id="KW-1133">Transmembrane helix</keyword>
<feature type="transmembrane region" description="Helical" evidence="1">
    <location>
        <begin position="244"/>
        <end position="265"/>
    </location>
</feature>
<dbReference type="PANTHER" id="PTHR31410:SF1">
    <property type="entry name" value="POST-GPI ATTACHMENT TO PROTEINS FACTOR 4"/>
    <property type="match status" value="1"/>
</dbReference>
<protein>
    <submittedName>
        <fullName evidence="3">Uncharacterized protein</fullName>
    </submittedName>
</protein>
<evidence type="ECO:0000313" key="3">
    <source>
        <dbReference type="WBParaSite" id="PSAMB.scaffold3011size20048.g19954.t1"/>
    </source>
</evidence>